<protein>
    <recommendedName>
        <fullName evidence="3">Phage protein</fullName>
    </recommendedName>
</protein>
<name>A0A087ACU3_9BIFI</name>
<dbReference type="eggNOG" id="ENOG5033HTV">
    <property type="taxonomic scope" value="Bacteria"/>
</dbReference>
<dbReference type="RefSeq" id="WP_043167399.1">
    <property type="nucleotide sequence ID" value="NZ_JDUV01000027.1"/>
</dbReference>
<evidence type="ECO:0008006" key="3">
    <source>
        <dbReference type="Google" id="ProtNLM"/>
    </source>
</evidence>
<sequence>MPKSPLHPSPKTVTVHGVTLTIDPELFDDYEIVEDLYDVQSGENPLKAVPLLRRLLGDKYEEVKDALRGEDGRITSEALDTFLTDLMEAANPNS</sequence>
<gene>
    <name evidence="1" type="ORF">BCAL_0191</name>
</gene>
<comment type="caution">
    <text evidence="1">The sequence shown here is derived from an EMBL/GenBank/DDBJ whole genome shotgun (WGS) entry which is preliminary data.</text>
</comment>
<organism evidence="1 2">
    <name type="scientific">Bifidobacterium callitrichos DSM 23973</name>
    <dbReference type="NCBI Taxonomy" id="1437609"/>
    <lineage>
        <taxon>Bacteria</taxon>
        <taxon>Bacillati</taxon>
        <taxon>Actinomycetota</taxon>
        <taxon>Actinomycetes</taxon>
        <taxon>Bifidobacteriales</taxon>
        <taxon>Bifidobacteriaceae</taxon>
        <taxon>Bifidobacterium</taxon>
    </lineage>
</organism>
<accession>A0A087ACU3</accession>
<evidence type="ECO:0000313" key="1">
    <source>
        <dbReference type="EMBL" id="KFI56593.1"/>
    </source>
</evidence>
<proteinExistence type="predicted"/>
<reference evidence="1 2" key="1">
    <citation type="submission" date="2014-03" db="EMBL/GenBank/DDBJ databases">
        <title>Genomics of Bifidobacteria.</title>
        <authorList>
            <person name="Ventura M."/>
            <person name="Milani C."/>
            <person name="Lugli G.A."/>
        </authorList>
    </citation>
    <scope>NUCLEOTIDE SEQUENCE [LARGE SCALE GENOMIC DNA]</scope>
    <source>
        <strain evidence="1 2">DSM 23973</strain>
    </source>
</reference>
<dbReference type="EMBL" id="JGYS01000001">
    <property type="protein sequence ID" value="KFI56593.1"/>
    <property type="molecule type" value="Genomic_DNA"/>
</dbReference>
<dbReference type="AlphaFoldDB" id="A0A087ACU3"/>
<dbReference type="Proteomes" id="UP000029072">
    <property type="component" value="Unassembled WGS sequence"/>
</dbReference>
<evidence type="ECO:0000313" key="2">
    <source>
        <dbReference type="Proteomes" id="UP000029072"/>
    </source>
</evidence>
<dbReference type="STRING" id="1437609.BCAL_0191"/>